<feature type="region of interest" description="Disordered" evidence="1">
    <location>
        <begin position="696"/>
        <end position="774"/>
    </location>
</feature>
<feature type="compositionally biased region" description="Gly residues" evidence="1">
    <location>
        <begin position="636"/>
        <end position="647"/>
    </location>
</feature>
<comment type="caution">
    <text evidence="2">The sequence shown here is derived from an EMBL/GenBank/DDBJ whole genome shotgun (WGS) entry which is preliminary data.</text>
</comment>
<feature type="compositionally biased region" description="Basic and acidic residues" evidence="1">
    <location>
        <begin position="764"/>
        <end position="774"/>
    </location>
</feature>
<feature type="compositionally biased region" description="Low complexity" evidence="1">
    <location>
        <begin position="696"/>
        <end position="705"/>
    </location>
</feature>
<accession>A0A7Z1AUV2</accession>
<gene>
    <name evidence="2" type="ORF">BLA60_38265</name>
</gene>
<feature type="region of interest" description="Disordered" evidence="1">
    <location>
        <begin position="368"/>
        <end position="515"/>
    </location>
</feature>
<dbReference type="SUPFAM" id="SSF140453">
    <property type="entry name" value="EsxAB dimer-like"/>
    <property type="match status" value="1"/>
</dbReference>
<evidence type="ECO:0000256" key="1">
    <source>
        <dbReference type="SAM" id="MobiDB-lite"/>
    </source>
</evidence>
<dbReference type="AlphaFoldDB" id="A0A7Z1AUV2"/>
<protein>
    <recommendedName>
        <fullName evidence="4">WXG100 family type VII secretion target</fullName>
    </recommendedName>
</protein>
<dbReference type="EMBL" id="MSIF01000035">
    <property type="protein sequence ID" value="OLF04943.1"/>
    <property type="molecule type" value="Genomic_DNA"/>
</dbReference>
<feature type="compositionally biased region" description="Polar residues" evidence="1">
    <location>
        <begin position="736"/>
        <end position="746"/>
    </location>
</feature>
<evidence type="ECO:0000313" key="3">
    <source>
        <dbReference type="Proteomes" id="UP000185696"/>
    </source>
</evidence>
<dbReference type="Proteomes" id="UP000185696">
    <property type="component" value="Unassembled WGS sequence"/>
</dbReference>
<feature type="compositionally biased region" description="Gly residues" evidence="1">
    <location>
        <begin position="384"/>
        <end position="435"/>
    </location>
</feature>
<name>A0A7Z1AUV2_9PSEU</name>
<evidence type="ECO:0008006" key="4">
    <source>
        <dbReference type="Google" id="ProtNLM"/>
    </source>
</evidence>
<feature type="compositionally biased region" description="Gly residues" evidence="1">
    <location>
        <begin position="458"/>
        <end position="479"/>
    </location>
</feature>
<organism evidence="2 3">
    <name type="scientific">Actinophytocola xinjiangensis</name>
    <dbReference type="NCBI Taxonomy" id="485602"/>
    <lineage>
        <taxon>Bacteria</taxon>
        <taxon>Bacillati</taxon>
        <taxon>Actinomycetota</taxon>
        <taxon>Actinomycetes</taxon>
        <taxon>Pseudonocardiales</taxon>
        <taxon>Pseudonocardiaceae</taxon>
    </lineage>
</organism>
<evidence type="ECO:0000313" key="2">
    <source>
        <dbReference type="EMBL" id="OLF04943.1"/>
    </source>
</evidence>
<sequence length="774" mass="77992">MSRSWTEVKALLDDPYVDGDTKEHLLASYMNENGYPFNMDELDPEVLEYAESYSLEGGDFDQGSLDEVYDRAQGESDENGYQNRLTTEALDEARTTMDDLGSPTLTSGPETSDEILEPAREGLDVFETWLPINDQVPAGMLGRHGRIALGDLQTRYDEQLGINFRKFLTDADRIRTANTALTELNTTTEGELNRTYESWTGPAANASYQHWSEQITPNIAELLEATAAAPGLIETTVENLYAEVRYKAEQVIDLYQPLIGLATPDIADSLVKMAAGEDIGKDRQIQVASWLDRTYGTEYEDFSNSMDLVWEMVVMQMVEFSGNWVRNAFNPELHDYLYENFISLCDDTKEAVDGYYEELNSALGEYDNDFSEAGAMPPGPEGPGGPGDPAGPGGPGGTGPGPGGMGPGGGPGGGGPGGGGPGGGGPGGGGPGGGSPAMPEIPEMPMPTAPSGLTDPSGAGGGPGGGPGGGLGGGPGGIPGMPSPGDPTGPGGMPLVPGMPGMPGGGPGTPGAPKQVTIRDGDRTITVGQPDEQGRSTVTVDNGTGEPSEYVVDWTDDPGETAEDGVIRAVDGKAVIKDGDAEITLEQLPGPTDRLKMTVDDGTPETYDVDFGPDTEVPGLPDPAAPSLPGASSFGPDGGGAGGGAGGGGLGGGGGGGLGGGGGGAFSGGETPGVGAGAGGGTAGGAMVGAAAPDGGDQRAAAAGGAAAGGAGGGAPMGGMPMGGMGGGSGQGGDQTRQSKWRTTGSLFDDPDPAANFSGVVGRDPAEKPAKPKR</sequence>
<feature type="region of interest" description="Disordered" evidence="1">
    <location>
        <begin position="602"/>
        <end position="647"/>
    </location>
</feature>
<reference evidence="2 3" key="1">
    <citation type="submission" date="2016-12" db="EMBL/GenBank/DDBJ databases">
        <title>The draft genome sequence of Actinophytocola xinjiangensis.</title>
        <authorList>
            <person name="Wang W."/>
            <person name="Yuan L."/>
        </authorList>
    </citation>
    <scope>NUCLEOTIDE SEQUENCE [LARGE SCALE GENOMIC DNA]</scope>
    <source>
        <strain evidence="2 3">CGMCC 4.4663</strain>
    </source>
</reference>
<keyword evidence="3" id="KW-1185">Reference proteome</keyword>
<dbReference type="InterPro" id="IPR036689">
    <property type="entry name" value="ESAT-6-like_sf"/>
</dbReference>
<feature type="compositionally biased region" description="Gly residues" evidence="1">
    <location>
        <begin position="706"/>
        <end position="733"/>
    </location>
</feature>
<proteinExistence type="predicted"/>
<dbReference type="RefSeq" id="WP_075137989.1">
    <property type="nucleotide sequence ID" value="NZ_MSIF01000035.1"/>
</dbReference>